<organism evidence="3 4">
    <name type="scientific">Symbiodinium natans</name>
    <dbReference type="NCBI Taxonomy" id="878477"/>
    <lineage>
        <taxon>Eukaryota</taxon>
        <taxon>Sar</taxon>
        <taxon>Alveolata</taxon>
        <taxon>Dinophyceae</taxon>
        <taxon>Suessiales</taxon>
        <taxon>Symbiodiniaceae</taxon>
        <taxon>Symbiodinium</taxon>
    </lineage>
</organism>
<evidence type="ECO:0000313" key="4">
    <source>
        <dbReference type="Proteomes" id="UP000604046"/>
    </source>
</evidence>
<dbReference type="SUPFAM" id="SSF82199">
    <property type="entry name" value="SET domain"/>
    <property type="match status" value="1"/>
</dbReference>
<sequence>MEAGAAACFVRKLSALFLEWGLLPQLRKMELHTVLRILWTNAFPFGNGGSALFPTLCYCSHSCSPNAFYHGDGHSGRIVSLVPIRHGSRIEISYAPRQYILLQRHLRQIYLSSTRGFGCKCHFCKQEEQDDARGEFEARGLRPLRICCCVMPWLNNLLPMMRLALALEARSSTVYFLTTALGAKLLHAAMGKNQVGLSVVQIDAGSDTSRLPGEPGLEPILQANLAAAHVMEVEVQRLIRLGVTDFVVDWLSFGFVDSIRACGGRYCVSMPSSTLQAEFCAAGELSGDYQSTKNVIRNMMRDTTTLVHGLPRMFQSRSGIHGQIAYVGIFPSNLKAIPQDVEAFLTSPGPPILYVFLGSLTWLSGKELEVLCEALAAPGIFRVIWSLPEGGQENLPTSIVASQDFFLSQWPPQPSVLAHTACSAVLIHGDWGSLTDAIQAGKPVAVLPMPGDQPINAQIVQSMKIGVVISQDGCTLGNMDPKHIQDSIQSLLQDPGISETARTWQQEAAAFGGAAYAAEVVEKHFEQDGTSEESRRELEASVIAFAEDTCPLSFDDPDSDELLPRGSQLEVLLVQSALLLGFADALTWWLLRLRVYRDFQRFVCFGSVVLQNLESKDVCELVALAGAVHKNLLQKAVPLGLASPMLDGEPHRPPDFAAVWLASRSLLQHHVAASSCEGMEYEVNSDNVAKEGLVQLSLLGGQVAAEAVEFLFSKQPKPATKDTLDAILEAATRAVRPKWWHHDPDNVAGLGDGSWTAQTGQGYSRLTATPGGDASGGKSPHTPAQAVLQSYTAAHEHSKLSNPL</sequence>
<dbReference type="SUPFAM" id="SSF53756">
    <property type="entry name" value="UDP-Glycosyltransferase/glycogen phosphorylase"/>
    <property type="match status" value="1"/>
</dbReference>
<reference evidence="3" key="1">
    <citation type="submission" date="2021-02" db="EMBL/GenBank/DDBJ databases">
        <authorList>
            <person name="Dougan E. K."/>
            <person name="Rhodes N."/>
            <person name="Thang M."/>
            <person name="Chan C."/>
        </authorList>
    </citation>
    <scope>NUCLEOTIDE SEQUENCE</scope>
</reference>
<dbReference type="PANTHER" id="PTHR48049">
    <property type="entry name" value="GLYCOSYLTRANSFERASE"/>
    <property type="match status" value="1"/>
</dbReference>
<name>A0A812SEH6_9DINO</name>
<dbReference type="Proteomes" id="UP000604046">
    <property type="component" value="Unassembled WGS sequence"/>
</dbReference>
<dbReference type="Gene3D" id="2.170.270.10">
    <property type="entry name" value="SET domain"/>
    <property type="match status" value="1"/>
</dbReference>
<dbReference type="InterPro" id="IPR050481">
    <property type="entry name" value="UDP-glycosyltransf_plant"/>
</dbReference>
<evidence type="ECO:0000313" key="3">
    <source>
        <dbReference type="EMBL" id="CAE7471847.1"/>
    </source>
</evidence>
<protein>
    <submittedName>
        <fullName evidence="3">UGT74C1 protein</fullName>
    </submittedName>
</protein>
<dbReference type="InterPro" id="IPR002213">
    <property type="entry name" value="UDP_glucos_trans"/>
</dbReference>
<comment type="caution">
    <text evidence="3">The sequence shown here is derived from an EMBL/GenBank/DDBJ whole genome shotgun (WGS) entry which is preliminary data.</text>
</comment>
<dbReference type="Pfam" id="PF00201">
    <property type="entry name" value="UDPGT"/>
    <property type="match status" value="1"/>
</dbReference>
<evidence type="ECO:0000256" key="1">
    <source>
        <dbReference type="ARBA" id="ARBA00022679"/>
    </source>
</evidence>
<dbReference type="EMBL" id="CAJNDS010002434">
    <property type="protein sequence ID" value="CAE7471847.1"/>
    <property type="molecule type" value="Genomic_DNA"/>
</dbReference>
<dbReference type="CDD" id="cd20071">
    <property type="entry name" value="SET_SMYD"/>
    <property type="match status" value="1"/>
</dbReference>
<keyword evidence="1" id="KW-0808">Transferase</keyword>
<dbReference type="Gene3D" id="3.40.50.2000">
    <property type="entry name" value="Glycogen Phosphorylase B"/>
    <property type="match status" value="1"/>
</dbReference>
<keyword evidence="4" id="KW-1185">Reference proteome</keyword>
<evidence type="ECO:0000256" key="2">
    <source>
        <dbReference type="SAM" id="MobiDB-lite"/>
    </source>
</evidence>
<dbReference type="CDD" id="cd03784">
    <property type="entry name" value="GT1_Gtf-like"/>
    <property type="match status" value="1"/>
</dbReference>
<feature type="region of interest" description="Disordered" evidence="2">
    <location>
        <begin position="759"/>
        <end position="783"/>
    </location>
</feature>
<dbReference type="InterPro" id="IPR046341">
    <property type="entry name" value="SET_dom_sf"/>
</dbReference>
<dbReference type="GO" id="GO:0035251">
    <property type="term" value="F:UDP-glucosyltransferase activity"/>
    <property type="evidence" value="ECO:0007669"/>
    <property type="project" value="InterPro"/>
</dbReference>
<dbReference type="OrthoDB" id="5835829at2759"/>
<gene>
    <name evidence="3" type="primary">UGT74C1</name>
    <name evidence="3" type="ORF">SNAT2548_LOCUS26494</name>
</gene>
<dbReference type="AlphaFoldDB" id="A0A812SEH6"/>
<dbReference type="PANTHER" id="PTHR48049:SF132">
    <property type="entry name" value="GLYCOSYLTRANSFERASE"/>
    <property type="match status" value="1"/>
</dbReference>
<proteinExistence type="predicted"/>
<accession>A0A812SEH6</accession>